<reference evidence="2 3" key="1">
    <citation type="submission" date="2020-06" db="EMBL/GenBank/DDBJ databases">
        <title>Interaction of electrochemicaly active bacteria, Geobacter bremensis R4 on different carbon anode.</title>
        <authorList>
            <person name="Meng L."/>
            <person name="Yoshida N."/>
        </authorList>
    </citation>
    <scope>NUCLEOTIDE SEQUENCE [LARGE SCALE GENOMIC DNA]</scope>
    <source>
        <strain evidence="2 3">R4</strain>
    </source>
</reference>
<dbReference type="InterPro" id="IPR046866">
    <property type="entry name" value="FapA_N"/>
</dbReference>
<organism evidence="2 3">
    <name type="scientific">Citrifermentans bremense</name>
    <dbReference type="NCBI Taxonomy" id="60035"/>
    <lineage>
        <taxon>Bacteria</taxon>
        <taxon>Pseudomonadati</taxon>
        <taxon>Thermodesulfobacteriota</taxon>
        <taxon>Desulfuromonadia</taxon>
        <taxon>Geobacterales</taxon>
        <taxon>Geobacteraceae</taxon>
        <taxon>Citrifermentans</taxon>
    </lineage>
</organism>
<dbReference type="PANTHER" id="PTHR38032:SF1">
    <property type="entry name" value="RNA-BINDING PROTEIN KHPB N-TERMINAL DOMAIN-CONTAINING PROTEIN"/>
    <property type="match status" value="1"/>
</dbReference>
<dbReference type="InterPro" id="IPR005646">
    <property type="entry name" value="FapA"/>
</dbReference>
<proteinExistence type="predicted"/>
<dbReference type="Pfam" id="PF03961">
    <property type="entry name" value="FapA"/>
    <property type="match status" value="1"/>
</dbReference>
<name>A0A6S6M3H1_9BACT</name>
<dbReference type="Proteomes" id="UP000515472">
    <property type="component" value="Chromosome"/>
</dbReference>
<protein>
    <recommendedName>
        <fullName evidence="1">Flagellar Assembly Protein A N-terminal region domain-containing protein</fullName>
    </recommendedName>
</protein>
<dbReference type="InterPro" id="IPR046865">
    <property type="entry name" value="FapA_b_solenoid"/>
</dbReference>
<feature type="domain" description="Flagellar Assembly Protein A N-terminal region" evidence="1">
    <location>
        <begin position="85"/>
        <end position="255"/>
    </location>
</feature>
<sequence length="545" mass="58300">MQSNHLEGTGITLKLNAEQKALIASFALVPNKGSLTEEQLREALVLEGYGELFVSQEALGQFLKKWEVAPMPFSLQIGERRDASFTVKVSDDLMQATMTIKPAYGGRRITLEEVEAELAAQGVVYGVLYDEIKHALEAGEASNLVVAAGTQPVPGEDTQFISLIPESTVQAPQLSENDTADYRNVGNIVSVSLGDPLLRRTHPTMGIPGMDLHGTEIPTTDGVDYPFAENLTGIACDLTDCDLLIAAISGHPMLVTRGVIVDPVYKVKRVDLSTGNLHFKGSLEIEGDVLEGMEVSATHDITVGGIVEAARIKAGGNIVVNGGVIGHGKAAQGKVENLKDMAQLDAEGSVWVQFAENTIINAGGEIVVKELAMQSELTSGTSITVGEKGARKGHIIGGICRAVSLVHAQVIGSHAGVPTVIEVGVDPALNKKLEIVQDALAEKGRLIEELAKTLAYVRDNPGSMEPGLLALKQRIYVKYEGDIAELVSEEKRLQKRMEINAQAKVVVERDVFLGAQIRIGSTALQIEEDLMNPTFALGEEGIIYS</sequence>
<accession>A0A6S6M3H1</accession>
<dbReference type="Pfam" id="PF20250">
    <property type="entry name" value="FapA_N"/>
    <property type="match status" value="1"/>
</dbReference>
<dbReference type="RefSeq" id="WP_185244227.1">
    <property type="nucleotide sequence ID" value="NZ_AP023213.1"/>
</dbReference>
<gene>
    <name evidence="2" type="ORF">GEOBRER4_n0688</name>
</gene>
<keyword evidence="3" id="KW-1185">Reference proteome</keyword>
<evidence type="ECO:0000259" key="1">
    <source>
        <dbReference type="Pfam" id="PF20250"/>
    </source>
</evidence>
<evidence type="ECO:0000313" key="3">
    <source>
        <dbReference type="Proteomes" id="UP000515472"/>
    </source>
</evidence>
<dbReference type="PANTHER" id="PTHR38032">
    <property type="entry name" value="POLYMERASE-RELATED"/>
    <property type="match status" value="1"/>
</dbReference>
<dbReference type="AlphaFoldDB" id="A0A6S6M3H1"/>
<dbReference type="KEGG" id="gbn:GEOBRER4_06650"/>
<dbReference type="EMBL" id="AP023213">
    <property type="protein sequence ID" value="BCG45915.1"/>
    <property type="molecule type" value="Genomic_DNA"/>
</dbReference>
<evidence type="ECO:0000313" key="2">
    <source>
        <dbReference type="EMBL" id="BCG45915.1"/>
    </source>
</evidence>